<evidence type="ECO:0000313" key="6">
    <source>
        <dbReference type="EMBL" id="BBB26926.1"/>
    </source>
</evidence>
<dbReference type="HAMAP" id="MF_01384">
    <property type="entry name" value="UreD"/>
    <property type="match status" value="1"/>
</dbReference>
<name>A0A7R6ST42_9GAMM</name>
<gene>
    <name evidence="4 6" type="primary">ureD</name>
    <name evidence="6" type="ORF">AMJAP_2336</name>
</gene>
<dbReference type="AlphaFoldDB" id="A0A7R6ST42"/>
<comment type="subcellular location">
    <subcellularLocation>
        <location evidence="4">Cytoplasm</location>
    </subcellularLocation>
</comment>
<accession>A0A7R6ST42</accession>
<dbReference type="KEGG" id="ajp:AMJAP_2336"/>
<dbReference type="GO" id="GO:0005737">
    <property type="term" value="C:cytoplasm"/>
    <property type="evidence" value="ECO:0007669"/>
    <property type="project" value="UniProtKB-SubCell"/>
</dbReference>
<protein>
    <recommendedName>
        <fullName evidence="4">Urease accessory protein UreD</fullName>
    </recommendedName>
</protein>
<reference evidence="6 7" key="1">
    <citation type="journal article" date="2008" name="Int. J. Syst. Evol. Microbiol.">
        <title>Amphritea japonica sp. nov. and Amphritea balenae sp. nov., isolated from the sediment adjacent to sperm whale carcasses off Kagoshima, Japan.</title>
        <authorList>
            <person name="Miyazaki M."/>
            <person name="Nogi Y."/>
            <person name="Fujiwara Y."/>
            <person name="Kawato M."/>
            <person name="Nagahama T."/>
            <person name="Kubokawa K."/>
            <person name="Horikoshi K."/>
        </authorList>
    </citation>
    <scope>NUCLEOTIDE SEQUENCE [LARGE SCALE GENOMIC DNA]</scope>
    <source>
        <strain evidence="6 7">ATCC BAA-1530</strain>
    </source>
</reference>
<dbReference type="Proteomes" id="UP000595663">
    <property type="component" value="Chromosome"/>
</dbReference>
<dbReference type="OrthoDB" id="9798842at2"/>
<dbReference type="EMBL" id="AP014545">
    <property type="protein sequence ID" value="BBB26926.1"/>
    <property type="molecule type" value="Genomic_DNA"/>
</dbReference>
<keyword evidence="2 4" id="KW-0996">Nickel insertion</keyword>
<evidence type="ECO:0000256" key="5">
    <source>
        <dbReference type="SAM" id="MobiDB-lite"/>
    </source>
</evidence>
<evidence type="ECO:0000256" key="3">
    <source>
        <dbReference type="ARBA" id="ARBA00023186"/>
    </source>
</evidence>
<proteinExistence type="inferred from homology"/>
<keyword evidence="3 4" id="KW-0143">Chaperone</keyword>
<organism evidence="6 7">
    <name type="scientific">Amphritea japonica ATCC BAA-1530</name>
    <dbReference type="NCBI Taxonomy" id="1278309"/>
    <lineage>
        <taxon>Bacteria</taxon>
        <taxon>Pseudomonadati</taxon>
        <taxon>Pseudomonadota</taxon>
        <taxon>Gammaproteobacteria</taxon>
        <taxon>Oceanospirillales</taxon>
        <taxon>Oceanospirillaceae</taxon>
        <taxon>Amphritea</taxon>
    </lineage>
</organism>
<evidence type="ECO:0000256" key="4">
    <source>
        <dbReference type="HAMAP-Rule" id="MF_01384"/>
    </source>
</evidence>
<comment type="similarity">
    <text evidence="1 4">Belongs to the UreD family.</text>
</comment>
<dbReference type="GO" id="GO:0016151">
    <property type="term" value="F:nickel cation binding"/>
    <property type="evidence" value="ECO:0007669"/>
    <property type="project" value="UniProtKB-UniRule"/>
</dbReference>
<evidence type="ECO:0000313" key="7">
    <source>
        <dbReference type="Proteomes" id="UP000595663"/>
    </source>
</evidence>
<dbReference type="InterPro" id="IPR002669">
    <property type="entry name" value="UreD"/>
</dbReference>
<dbReference type="RefSeq" id="WP_019620280.1">
    <property type="nucleotide sequence ID" value="NZ_AP014545.1"/>
</dbReference>
<evidence type="ECO:0000256" key="2">
    <source>
        <dbReference type="ARBA" id="ARBA00022988"/>
    </source>
</evidence>
<dbReference type="Pfam" id="PF01774">
    <property type="entry name" value="UreD"/>
    <property type="match status" value="1"/>
</dbReference>
<sequence>MTSLSQPVQRLSEPTRTPAQQKKASAWNAELFLQFGRTERGTVLQRADHKGPLYVQKAFYPEGPELAQVYLLHPPGGMVSGDRLEISVNTDYDSHALLTTPGAGRVYRARPDRTLQHQINTLHLSAGSSIEWLPLETILYPDACTRLDTQVHLAENSHFIGWDITSLGLPNRDLPFSSGNLSQTLQINRGERILLRERLQIDDDNRALLEGSAGLRGNPVNGLMVAGPFDLAADENIEHLIEPLIKKLRQHAEDCDALAAVSLTGEFLTIRYLGDQTDQAMQLFIRCWHEIRPELLGRPACEPRIWAT</sequence>
<comment type="subunit">
    <text evidence="4">UreD, UreF and UreG form a complex that acts as a GTP-hydrolysis-dependent molecular chaperone, activating the urease apoprotein by helping to assemble the nickel containing metallocenter of UreC. The UreE protein probably delivers the nickel.</text>
</comment>
<keyword evidence="4" id="KW-0963">Cytoplasm</keyword>
<dbReference type="PANTHER" id="PTHR33643:SF1">
    <property type="entry name" value="UREASE ACCESSORY PROTEIN D"/>
    <property type="match status" value="1"/>
</dbReference>
<keyword evidence="7" id="KW-1185">Reference proteome</keyword>
<comment type="function">
    <text evidence="4">Required for maturation of urease via the functional incorporation of the urease nickel metallocenter.</text>
</comment>
<evidence type="ECO:0000256" key="1">
    <source>
        <dbReference type="ARBA" id="ARBA00007177"/>
    </source>
</evidence>
<feature type="region of interest" description="Disordered" evidence="5">
    <location>
        <begin position="1"/>
        <end position="23"/>
    </location>
</feature>
<dbReference type="PANTHER" id="PTHR33643">
    <property type="entry name" value="UREASE ACCESSORY PROTEIN D"/>
    <property type="match status" value="1"/>
</dbReference>